<evidence type="ECO:0000256" key="1">
    <source>
        <dbReference type="SAM" id="Phobius"/>
    </source>
</evidence>
<feature type="chain" id="PRO_5012413844" evidence="2">
    <location>
        <begin position="20"/>
        <end position="585"/>
    </location>
</feature>
<name>A0A1T3MT88_9FLAO</name>
<keyword evidence="2" id="KW-0732">Signal</keyword>
<keyword evidence="1" id="KW-1133">Transmembrane helix</keyword>
<gene>
    <name evidence="3" type="ORF">BAZ10_15595</name>
</gene>
<proteinExistence type="predicted"/>
<keyword evidence="1" id="KW-0472">Membrane</keyword>
<keyword evidence="4" id="KW-1185">Reference proteome</keyword>
<dbReference type="EMBL" id="MAHX01000007">
    <property type="protein sequence ID" value="OPC67480.1"/>
    <property type="molecule type" value="Genomic_DNA"/>
</dbReference>
<evidence type="ECO:0000313" key="3">
    <source>
        <dbReference type="EMBL" id="OPC67480.1"/>
    </source>
</evidence>
<feature type="transmembrane region" description="Helical" evidence="1">
    <location>
        <begin position="429"/>
        <end position="449"/>
    </location>
</feature>
<dbReference type="PANTHER" id="PTHR40940">
    <property type="entry name" value="PROTEIN BATD-RELATED"/>
    <property type="match status" value="1"/>
</dbReference>
<organism evidence="3 4">
    <name type="scientific">Elizabethkingia occulta</name>
    <dbReference type="NCBI Taxonomy" id="1867263"/>
    <lineage>
        <taxon>Bacteria</taxon>
        <taxon>Pseudomonadati</taxon>
        <taxon>Bacteroidota</taxon>
        <taxon>Flavobacteriia</taxon>
        <taxon>Flavobacteriales</taxon>
        <taxon>Weeksellaceae</taxon>
        <taxon>Elizabethkingia</taxon>
    </lineage>
</organism>
<dbReference type="RefSeq" id="WP_078771135.1">
    <property type="nucleotide sequence ID" value="NZ_CBCSBR010000029.1"/>
</dbReference>
<reference evidence="3 4" key="1">
    <citation type="submission" date="2016-06" db="EMBL/GenBank/DDBJ databases">
        <title>Revisiting the taxonomy of the Elizabethkingia Genus based on Whole-Genome Sequencing, Optical Mapping, and MALDI-TOF.</title>
        <authorList>
            <person name="Nicholson A.C."/>
        </authorList>
    </citation>
    <scope>NUCLEOTIDE SEQUENCE [LARGE SCALE GENOMIC DNA]</scope>
    <source>
        <strain evidence="3 4">G4070</strain>
    </source>
</reference>
<keyword evidence="1" id="KW-0812">Transmembrane</keyword>
<dbReference type="Proteomes" id="UP000190813">
    <property type="component" value="Unassembled WGS sequence"/>
</dbReference>
<accession>A0A1T3MT88</accession>
<dbReference type="InterPro" id="IPR025738">
    <property type="entry name" value="BatD"/>
</dbReference>
<evidence type="ECO:0000313" key="4">
    <source>
        <dbReference type="Proteomes" id="UP000190813"/>
    </source>
</evidence>
<sequence length="585" mass="66195">MNRVFLYILFLLTGLQIHAQVEVDVVMDEKPSYKIGQEIPIVFIATSKSSLDVRMKLPYFDPKKYDVSLPATNTEYFLDDKGVSLTRFSALVVVKPKVPGALKIGSALARVDNVMYKSDAKDIFVKNEKYVENRPPVRNNNEVYIRTNVSDNDVYVNQATMAVVTAYSRNMNSLDNVEDVQLPPAQGIRYYRVGDSNGEVNDHEEEYSMRMAIYLLFPEEAGRAIIPPASAKVVQGGSTTKIKANSVSLNVKPLPENAPADFQNAVGKYDAKVAVKTPGDLEINKPVSVEVKLTGVGNLKDVNLPKFANSEYYSVYKPKVNYNVKPSGSKGFRGELTANYIIVPKKQGNFPIALEGFSYFDPEEKKYKQVALSTIPLFVQTPEQMASDRSTVEKVMENTANVLNQKVKLPVIAQVDADHSFMPKSSENIPVWLLFLALAFVAFFLYFFYKIYSSNKTASPTGKNYSPHFKPVTNVEESERQIREEMSVDIPAHLQYLETLIKQKDYSGFFNAYAEMNVDLEHDIDIHHNMTVLDYIEDTFGRSDMETFKDVQNRVELMKFSPFKEEDSMNDLLQQIYSAYSKIEK</sequence>
<dbReference type="AlphaFoldDB" id="A0A1T3MT88"/>
<feature type="signal peptide" evidence="2">
    <location>
        <begin position="1"/>
        <end position="19"/>
    </location>
</feature>
<comment type="caution">
    <text evidence="3">The sequence shown here is derived from an EMBL/GenBank/DDBJ whole genome shotgun (WGS) entry which is preliminary data.</text>
</comment>
<dbReference type="PANTHER" id="PTHR40940:SF2">
    <property type="entry name" value="BATD"/>
    <property type="match status" value="1"/>
</dbReference>
<protein>
    <submittedName>
        <fullName evidence="3">Aerotolerance protein BatD</fullName>
    </submittedName>
</protein>
<evidence type="ECO:0000256" key="2">
    <source>
        <dbReference type="SAM" id="SignalP"/>
    </source>
</evidence>